<dbReference type="Proteomes" id="UP000008808">
    <property type="component" value="Chromosome"/>
</dbReference>
<keyword evidence="1" id="KW-0732">Signal</keyword>
<dbReference type="RefSeq" id="WP_011415276.1">
    <property type="nucleotide sequence ID" value="NC_007722.1"/>
</dbReference>
<dbReference type="PANTHER" id="PTHR36919">
    <property type="entry name" value="BLR1215 PROTEIN"/>
    <property type="match status" value="1"/>
</dbReference>
<dbReference type="eggNOG" id="COG4731">
    <property type="taxonomic scope" value="Bacteria"/>
</dbReference>
<reference evidence="4" key="1">
    <citation type="journal article" date="2009" name="J. Bacteriol.">
        <title>Complete genome sequence of Erythrobacter litoralis HTCC2594.</title>
        <authorList>
            <person name="Oh H.M."/>
            <person name="Giovannoni S.J."/>
            <person name="Ferriera S."/>
            <person name="Johnson J."/>
            <person name="Cho J.C."/>
        </authorList>
    </citation>
    <scope>NUCLEOTIDE SEQUENCE [LARGE SCALE GENOMIC DNA]</scope>
    <source>
        <strain evidence="4">HTCC2594</strain>
    </source>
</reference>
<keyword evidence="4" id="KW-1185">Reference proteome</keyword>
<feature type="chain" id="PRO_5004213081" description="DUF2147 domain-containing protein" evidence="1">
    <location>
        <begin position="21"/>
        <end position="138"/>
    </location>
</feature>
<dbReference type="Pfam" id="PF09917">
    <property type="entry name" value="DUF2147"/>
    <property type="match status" value="1"/>
</dbReference>
<protein>
    <recommendedName>
        <fullName evidence="2">DUF2147 domain-containing protein</fullName>
    </recommendedName>
</protein>
<sequence length="138" mass="15129">MKRLLAAAAILACTATPALAADPISGRWVTEEGDAVVTIGKCGASYCGKLSKYLETPPNGVNQKDVNNPNPRLRSRKLLGTPLLTNLTVDDDLWRGDIYDPRNGKTYRSVVRRKSASVLEVKGCIGPFCQTQNWRRAR</sequence>
<dbReference type="OrthoDB" id="9811671at2"/>
<organism evidence="3 4">
    <name type="scientific">Erythrobacter litoralis (strain HTCC2594)</name>
    <dbReference type="NCBI Taxonomy" id="314225"/>
    <lineage>
        <taxon>Bacteria</taxon>
        <taxon>Pseudomonadati</taxon>
        <taxon>Pseudomonadota</taxon>
        <taxon>Alphaproteobacteria</taxon>
        <taxon>Sphingomonadales</taxon>
        <taxon>Erythrobacteraceae</taxon>
        <taxon>Erythrobacter/Porphyrobacter group</taxon>
        <taxon>Erythrobacter</taxon>
    </lineage>
</organism>
<evidence type="ECO:0000313" key="4">
    <source>
        <dbReference type="Proteomes" id="UP000008808"/>
    </source>
</evidence>
<proteinExistence type="predicted"/>
<dbReference type="Gene3D" id="2.40.128.520">
    <property type="match status" value="1"/>
</dbReference>
<accession>Q2N788</accession>
<dbReference type="AlphaFoldDB" id="Q2N788"/>
<dbReference type="EMBL" id="CP000157">
    <property type="protein sequence ID" value="ABC64453.1"/>
    <property type="molecule type" value="Genomic_DNA"/>
</dbReference>
<dbReference type="HOGENOM" id="CLU_108869_1_2_5"/>
<evidence type="ECO:0000256" key="1">
    <source>
        <dbReference type="SAM" id="SignalP"/>
    </source>
</evidence>
<dbReference type="PANTHER" id="PTHR36919:SF2">
    <property type="entry name" value="BLL6627 PROTEIN"/>
    <property type="match status" value="1"/>
</dbReference>
<name>Q2N788_ERYLH</name>
<feature type="signal peptide" evidence="1">
    <location>
        <begin position="1"/>
        <end position="20"/>
    </location>
</feature>
<dbReference type="KEGG" id="eli:ELI_11805"/>
<evidence type="ECO:0000313" key="3">
    <source>
        <dbReference type="EMBL" id="ABC64453.1"/>
    </source>
</evidence>
<dbReference type="InterPro" id="IPR019223">
    <property type="entry name" value="DUF2147"/>
</dbReference>
<feature type="domain" description="DUF2147" evidence="2">
    <location>
        <begin position="26"/>
        <end position="136"/>
    </location>
</feature>
<dbReference type="STRING" id="314225.ELI_11805"/>
<gene>
    <name evidence="3" type="ordered locus">ELI_11805</name>
</gene>
<evidence type="ECO:0000259" key="2">
    <source>
        <dbReference type="Pfam" id="PF09917"/>
    </source>
</evidence>